<dbReference type="CDD" id="cd18322">
    <property type="entry name" value="BTB_POZ_SKP1"/>
    <property type="match status" value="1"/>
</dbReference>
<keyword evidence="3 4" id="KW-0833">Ubl conjugation pathway</keyword>
<evidence type="ECO:0000259" key="6">
    <source>
        <dbReference type="Pfam" id="PF03931"/>
    </source>
</evidence>
<evidence type="ECO:0000259" key="5">
    <source>
        <dbReference type="Pfam" id="PF01466"/>
    </source>
</evidence>
<dbReference type="InterPro" id="IPR016897">
    <property type="entry name" value="SKP1"/>
</dbReference>
<feature type="domain" description="SKP1 component POZ" evidence="6">
    <location>
        <begin position="15"/>
        <end position="75"/>
    </location>
</feature>
<comment type="subunit">
    <text evidence="4">Part of a SCF (SKP1-cullin-F-box) protein ligase complex.</text>
</comment>
<comment type="caution">
    <text evidence="7">The sequence shown here is derived from an EMBL/GenBank/DDBJ whole genome shotgun (WGS) entry which is preliminary data.</text>
</comment>
<keyword evidence="8" id="KW-1185">Reference proteome</keyword>
<evidence type="ECO:0000313" key="8">
    <source>
        <dbReference type="Proteomes" id="UP001418222"/>
    </source>
</evidence>
<dbReference type="InterPro" id="IPR016072">
    <property type="entry name" value="Skp1_comp_dimer"/>
</dbReference>
<gene>
    <name evidence="7" type="primary">SKP1A</name>
    <name evidence="7" type="ORF">KSP39_PZI003112</name>
</gene>
<dbReference type="EMBL" id="JBBWWQ010000003">
    <property type="protein sequence ID" value="KAK8952599.1"/>
    <property type="molecule type" value="Genomic_DNA"/>
</dbReference>
<evidence type="ECO:0000256" key="3">
    <source>
        <dbReference type="ARBA" id="ARBA00022786"/>
    </source>
</evidence>
<dbReference type="PIRSF" id="PIRSF028729">
    <property type="entry name" value="E3_ubiquit_lig_SCF_Skp"/>
    <property type="match status" value="1"/>
</dbReference>
<organism evidence="7 8">
    <name type="scientific">Platanthera zijinensis</name>
    <dbReference type="NCBI Taxonomy" id="2320716"/>
    <lineage>
        <taxon>Eukaryota</taxon>
        <taxon>Viridiplantae</taxon>
        <taxon>Streptophyta</taxon>
        <taxon>Embryophyta</taxon>
        <taxon>Tracheophyta</taxon>
        <taxon>Spermatophyta</taxon>
        <taxon>Magnoliopsida</taxon>
        <taxon>Liliopsida</taxon>
        <taxon>Asparagales</taxon>
        <taxon>Orchidaceae</taxon>
        <taxon>Orchidoideae</taxon>
        <taxon>Orchideae</taxon>
        <taxon>Orchidinae</taxon>
        <taxon>Platanthera</taxon>
    </lineage>
</organism>
<dbReference type="InterPro" id="IPR011333">
    <property type="entry name" value="SKP1/BTB/POZ_sf"/>
</dbReference>
<dbReference type="GO" id="GO:0009867">
    <property type="term" value="P:jasmonic acid mediated signaling pathway"/>
    <property type="evidence" value="ECO:0007669"/>
    <property type="project" value="UniProtKB-ARBA"/>
</dbReference>
<dbReference type="AlphaFoldDB" id="A0AAP0GDN5"/>
<comment type="pathway">
    <text evidence="1 4">Protein modification; protein ubiquitination.</text>
</comment>
<dbReference type="Gene3D" id="3.30.710.10">
    <property type="entry name" value="Potassium Channel Kv1.1, Chain A"/>
    <property type="match status" value="1"/>
</dbReference>
<name>A0AAP0GDN5_9ASPA</name>
<proteinExistence type="inferred from homology"/>
<dbReference type="InterPro" id="IPR016073">
    <property type="entry name" value="Skp1_comp_POZ"/>
</dbReference>
<dbReference type="InterPro" id="IPR001232">
    <property type="entry name" value="SKP1-like"/>
</dbReference>
<dbReference type="GO" id="GO:0016567">
    <property type="term" value="P:protein ubiquitination"/>
    <property type="evidence" value="ECO:0007669"/>
    <property type="project" value="UniProtKB-UniRule"/>
</dbReference>
<dbReference type="SUPFAM" id="SSF54695">
    <property type="entry name" value="POZ domain"/>
    <property type="match status" value="1"/>
</dbReference>
<comment type="similarity">
    <text evidence="2 4">Belongs to the SKP1 family.</text>
</comment>
<sequence>MAEERSEEKRAKPAMLTLKSSDEVEFTVEAAALMQSQMLTNMIEEGCVESGVAIPIPKVSASVLTNVLSYCTTHANPPRPSPSTSKSPDDVLKELDRDLINSINTDITAMLELVLAANYLDIKGLMDLSCQAVADAIQDMSPEEVREIFNIENDFTPEEERAVRRDNAWAFK</sequence>
<dbReference type="SUPFAM" id="SSF81382">
    <property type="entry name" value="Skp1 dimerisation domain-like"/>
    <property type="match status" value="1"/>
</dbReference>
<dbReference type="FunFam" id="3.30.710.10:FF:000026">
    <property type="entry name" value="E3 ubiquitin ligase complex SCF subunit"/>
    <property type="match status" value="1"/>
</dbReference>
<dbReference type="PANTHER" id="PTHR11165">
    <property type="entry name" value="SKP1"/>
    <property type="match status" value="1"/>
</dbReference>
<dbReference type="Pfam" id="PF01466">
    <property type="entry name" value="Skp1"/>
    <property type="match status" value="1"/>
</dbReference>
<dbReference type="InterPro" id="IPR036296">
    <property type="entry name" value="SKP1-like_dim_sf"/>
</dbReference>
<reference evidence="7 8" key="1">
    <citation type="journal article" date="2022" name="Nat. Plants">
        <title>Genomes of leafy and leafless Platanthera orchids illuminate the evolution of mycoheterotrophy.</title>
        <authorList>
            <person name="Li M.H."/>
            <person name="Liu K.W."/>
            <person name="Li Z."/>
            <person name="Lu H.C."/>
            <person name="Ye Q.L."/>
            <person name="Zhang D."/>
            <person name="Wang J.Y."/>
            <person name="Li Y.F."/>
            <person name="Zhong Z.M."/>
            <person name="Liu X."/>
            <person name="Yu X."/>
            <person name="Liu D.K."/>
            <person name="Tu X.D."/>
            <person name="Liu B."/>
            <person name="Hao Y."/>
            <person name="Liao X.Y."/>
            <person name="Jiang Y.T."/>
            <person name="Sun W.H."/>
            <person name="Chen J."/>
            <person name="Chen Y.Q."/>
            <person name="Ai Y."/>
            <person name="Zhai J.W."/>
            <person name="Wu S.S."/>
            <person name="Zhou Z."/>
            <person name="Hsiao Y.Y."/>
            <person name="Wu W.L."/>
            <person name="Chen Y.Y."/>
            <person name="Lin Y.F."/>
            <person name="Hsu J.L."/>
            <person name="Li C.Y."/>
            <person name="Wang Z.W."/>
            <person name="Zhao X."/>
            <person name="Zhong W.Y."/>
            <person name="Ma X.K."/>
            <person name="Ma L."/>
            <person name="Huang J."/>
            <person name="Chen G.Z."/>
            <person name="Huang M.Z."/>
            <person name="Huang L."/>
            <person name="Peng D.H."/>
            <person name="Luo Y.B."/>
            <person name="Zou S.Q."/>
            <person name="Chen S.P."/>
            <person name="Lan S."/>
            <person name="Tsai W.C."/>
            <person name="Van de Peer Y."/>
            <person name="Liu Z.J."/>
        </authorList>
    </citation>
    <scope>NUCLEOTIDE SEQUENCE [LARGE SCALE GENOMIC DNA]</scope>
    <source>
        <strain evidence="7">Lor287</strain>
    </source>
</reference>
<feature type="domain" description="SKP1 component dimerisation" evidence="5">
    <location>
        <begin position="123"/>
        <end position="170"/>
    </location>
</feature>
<evidence type="ECO:0000256" key="4">
    <source>
        <dbReference type="PIRNR" id="PIRNR028729"/>
    </source>
</evidence>
<evidence type="ECO:0000313" key="7">
    <source>
        <dbReference type="EMBL" id="KAK8952599.1"/>
    </source>
</evidence>
<evidence type="ECO:0000256" key="1">
    <source>
        <dbReference type="ARBA" id="ARBA00004906"/>
    </source>
</evidence>
<evidence type="ECO:0000256" key="2">
    <source>
        <dbReference type="ARBA" id="ARBA00009993"/>
    </source>
</evidence>
<accession>A0AAP0GDN5</accession>
<dbReference type="SMART" id="SM00512">
    <property type="entry name" value="Skp1"/>
    <property type="match status" value="1"/>
</dbReference>
<dbReference type="Proteomes" id="UP001418222">
    <property type="component" value="Unassembled WGS sequence"/>
</dbReference>
<dbReference type="Pfam" id="PF03931">
    <property type="entry name" value="Skp1_POZ"/>
    <property type="match status" value="1"/>
</dbReference>
<protein>
    <recommendedName>
        <fullName evidence="4">SKP1-like protein</fullName>
    </recommendedName>
</protein>
<comment type="function">
    <text evidence="4">Involved in ubiquitination and subsequent proteasomal degradation of target proteins. Together with CUL1, RBX1 and a F-box protein, it forms a SCF E3 ubiquitin ligase complex. The functional specificity of this complex depends on the type of F-box protein. In the SCF complex, it serves as an adapter that links the F-box protein to CUL1.</text>
</comment>
<dbReference type="GO" id="GO:0006511">
    <property type="term" value="P:ubiquitin-dependent protein catabolic process"/>
    <property type="evidence" value="ECO:0007669"/>
    <property type="project" value="InterPro"/>
</dbReference>